<proteinExistence type="predicted"/>
<protein>
    <submittedName>
        <fullName evidence="2">Uncharacterized protein</fullName>
    </submittedName>
</protein>
<comment type="caution">
    <text evidence="2">The sequence shown here is derived from an EMBL/GenBank/DDBJ whole genome shotgun (WGS) entry which is preliminary data.</text>
</comment>
<reference evidence="2 3" key="1">
    <citation type="submission" date="2017-07" db="EMBL/GenBank/DDBJ databases">
        <title>Paenibacillus herberti R33 genome sequencing and assembly.</title>
        <authorList>
            <person name="Su W."/>
        </authorList>
    </citation>
    <scope>NUCLEOTIDE SEQUENCE [LARGE SCALE GENOMIC DNA]</scope>
    <source>
        <strain evidence="2 3">R33</strain>
    </source>
</reference>
<name>A0A229P1A2_9BACL</name>
<keyword evidence="3" id="KW-1185">Reference proteome</keyword>
<dbReference type="OrthoDB" id="2685384at2"/>
<keyword evidence="1" id="KW-0812">Transmembrane</keyword>
<keyword evidence="1" id="KW-0472">Membrane</keyword>
<accession>A0A229P1A2</accession>
<evidence type="ECO:0000256" key="1">
    <source>
        <dbReference type="SAM" id="Phobius"/>
    </source>
</evidence>
<feature type="transmembrane region" description="Helical" evidence="1">
    <location>
        <begin position="12"/>
        <end position="37"/>
    </location>
</feature>
<dbReference type="Proteomes" id="UP000215145">
    <property type="component" value="Unassembled WGS sequence"/>
</dbReference>
<dbReference type="EMBL" id="NMUQ01000001">
    <property type="protein sequence ID" value="OXM15908.1"/>
    <property type="molecule type" value="Genomic_DNA"/>
</dbReference>
<organism evidence="2 3">
    <name type="scientific">Paenibacillus herberti</name>
    <dbReference type="NCBI Taxonomy" id="1619309"/>
    <lineage>
        <taxon>Bacteria</taxon>
        <taxon>Bacillati</taxon>
        <taxon>Bacillota</taxon>
        <taxon>Bacilli</taxon>
        <taxon>Bacillales</taxon>
        <taxon>Paenibacillaceae</taxon>
        <taxon>Paenibacillus</taxon>
    </lineage>
</organism>
<sequence>MDSMKSASISNVKGSSLGIILVLFILLVIVTCVFFPASPYPANGNANGNSNGNGGDSTGILATKGFNLENRMAVGYTLVFIEKFYDAYDPNPTTPIGFNSNAHFEVQTKVLGVTTGGAWYDVHFRGEKVGELTFSMINRNATAFGNNEIKYVTLTSEPGYNFNYQTSSPSRSGDPWLRITL</sequence>
<dbReference type="AlphaFoldDB" id="A0A229P1A2"/>
<keyword evidence="1" id="KW-1133">Transmembrane helix</keyword>
<dbReference type="RefSeq" id="WP_089522997.1">
    <property type="nucleotide sequence ID" value="NZ_NMUQ01000001.1"/>
</dbReference>
<evidence type="ECO:0000313" key="2">
    <source>
        <dbReference type="EMBL" id="OXM15908.1"/>
    </source>
</evidence>
<gene>
    <name evidence="2" type="ORF">CGZ75_04135</name>
</gene>
<evidence type="ECO:0000313" key="3">
    <source>
        <dbReference type="Proteomes" id="UP000215145"/>
    </source>
</evidence>